<dbReference type="InterPro" id="IPR029068">
    <property type="entry name" value="Glyas_Bleomycin-R_OHBP_Dase"/>
</dbReference>
<evidence type="ECO:0000313" key="1">
    <source>
        <dbReference type="EMBL" id="MBA2894973.1"/>
    </source>
</evidence>
<dbReference type="Proteomes" id="UP000530928">
    <property type="component" value="Unassembled WGS sequence"/>
</dbReference>
<dbReference type="RefSeq" id="WP_181613678.1">
    <property type="nucleotide sequence ID" value="NZ_BAABAM010000004.1"/>
</dbReference>
<dbReference type="Gene3D" id="3.10.180.10">
    <property type="entry name" value="2,3-Dihydroxybiphenyl 1,2-Dioxygenase, domain 1"/>
    <property type="match status" value="1"/>
</dbReference>
<gene>
    <name evidence="1" type="ORF">HNR30_006345</name>
</gene>
<accession>A0A7W0CPI9</accession>
<sequence>MISVILACNDPYRAAESFKRAGWELVFATPPDSDDRLACVSLGDAQVMLGVDDERFLPAAARDHRGAGVEVYIRLDDGVEKVHEQHQAAGVVTQELRHAPWGEWAFNAMIEGYRFLIAQEGASGQQS</sequence>
<dbReference type="EMBL" id="JACDUR010000006">
    <property type="protein sequence ID" value="MBA2894973.1"/>
    <property type="molecule type" value="Genomic_DNA"/>
</dbReference>
<evidence type="ECO:0008006" key="3">
    <source>
        <dbReference type="Google" id="ProtNLM"/>
    </source>
</evidence>
<name>A0A7W0CPI9_9ACTN</name>
<proteinExistence type="predicted"/>
<dbReference type="AlphaFoldDB" id="A0A7W0CPI9"/>
<keyword evidence="2" id="KW-1185">Reference proteome</keyword>
<protein>
    <recommendedName>
        <fullName evidence="3">VOC domain-containing protein</fullName>
    </recommendedName>
</protein>
<reference evidence="1 2" key="1">
    <citation type="submission" date="2020-07" db="EMBL/GenBank/DDBJ databases">
        <title>Genomic Encyclopedia of Type Strains, Phase IV (KMG-IV): sequencing the most valuable type-strain genomes for metagenomic binning, comparative biology and taxonomic classification.</title>
        <authorList>
            <person name="Goeker M."/>
        </authorList>
    </citation>
    <scope>NUCLEOTIDE SEQUENCE [LARGE SCALE GENOMIC DNA]</scope>
    <source>
        <strain evidence="1 2">DSM 45533</strain>
    </source>
</reference>
<comment type="caution">
    <text evidence="1">The sequence shown here is derived from an EMBL/GenBank/DDBJ whole genome shotgun (WGS) entry which is preliminary data.</text>
</comment>
<dbReference type="SUPFAM" id="SSF54593">
    <property type="entry name" value="Glyoxalase/Bleomycin resistance protein/Dihydroxybiphenyl dioxygenase"/>
    <property type="match status" value="1"/>
</dbReference>
<evidence type="ECO:0000313" key="2">
    <source>
        <dbReference type="Proteomes" id="UP000530928"/>
    </source>
</evidence>
<organism evidence="1 2">
    <name type="scientific">Nonomuraea soli</name>
    <dbReference type="NCBI Taxonomy" id="1032476"/>
    <lineage>
        <taxon>Bacteria</taxon>
        <taxon>Bacillati</taxon>
        <taxon>Actinomycetota</taxon>
        <taxon>Actinomycetes</taxon>
        <taxon>Streptosporangiales</taxon>
        <taxon>Streptosporangiaceae</taxon>
        <taxon>Nonomuraea</taxon>
    </lineage>
</organism>